<dbReference type="InParanoid" id="A0A4S2MTH0"/>
<gene>
    <name evidence="2" type="ORF">EX30DRAFT_350001</name>
</gene>
<dbReference type="AlphaFoldDB" id="A0A4S2MTH0"/>
<evidence type="ECO:0000313" key="3">
    <source>
        <dbReference type="Proteomes" id="UP000298138"/>
    </source>
</evidence>
<accession>A0A4S2MTH0</accession>
<name>A0A4S2MTH0_9PEZI</name>
<reference evidence="2 3" key="1">
    <citation type="submission" date="2019-04" db="EMBL/GenBank/DDBJ databases">
        <title>Comparative genomics and transcriptomics to analyze fruiting body development in filamentous ascomycetes.</title>
        <authorList>
            <consortium name="DOE Joint Genome Institute"/>
            <person name="Lutkenhaus R."/>
            <person name="Traeger S."/>
            <person name="Breuer J."/>
            <person name="Kuo A."/>
            <person name="Lipzen A."/>
            <person name="Pangilinan J."/>
            <person name="Dilworth D."/>
            <person name="Sandor L."/>
            <person name="Poggeler S."/>
            <person name="Barry K."/>
            <person name="Grigoriev I.V."/>
            <person name="Nowrousian M."/>
        </authorList>
    </citation>
    <scope>NUCLEOTIDE SEQUENCE [LARGE SCALE GENOMIC DNA]</scope>
    <source>
        <strain evidence="2 3">CBS 389.68</strain>
    </source>
</reference>
<keyword evidence="3" id="KW-1185">Reference proteome</keyword>
<feature type="region of interest" description="Disordered" evidence="1">
    <location>
        <begin position="1"/>
        <end position="104"/>
    </location>
</feature>
<dbReference type="Proteomes" id="UP000298138">
    <property type="component" value="Unassembled WGS sequence"/>
</dbReference>
<feature type="compositionally biased region" description="Basic and acidic residues" evidence="1">
    <location>
        <begin position="18"/>
        <end position="27"/>
    </location>
</feature>
<sequence>MSSSGQEQNPAHAQKPANPDDDHPMGEHEEDDLKAELADLQADLKDTGAPGTRNTNINFAGKDNENDPELLPEDPEDADYVQDNEMAEEDDDDDEDEDDDEEMK</sequence>
<proteinExistence type="predicted"/>
<organism evidence="2 3">
    <name type="scientific">Ascodesmis nigricans</name>
    <dbReference type="NCBI Taxonomy" id="341454"/>
    <lineage>
        <taxon>Eukaryota</taxon>
        <taxon>Fungi</taxon>
        <taxon>Dikarya</taxon>
        <taxon>Ascomycota</taxon>
        <taxon>Pezizomycotina</taxon>
        <taxon>Pezizomycetes</taxon>
        <taxon>Pezizales</taxon>
        <taxon>Ascodesmidaceae</taxon>
        <taxon>Ascodesmis</taxon>
    </lineage>
</organism>
<feature type="compositionally biased region" description="Basic and acidic residues" evidence="1">
    <location>
        <begin position="34"/>
        <end position="46"/>
    </location>
</feature>
<dbReference type="EMBL" id="ML220129">
    <property type="protein sequence ID" value="TGZ79777.1"/>
    <property type="molecule type" value="Genomic_DNA"/>
</dbReference>
<feature type="compositionally biased region" description="Acidic residues" evidence="1">
    <location>
        <begin position="66"/>
        <end position="104"/>
    </location>
</feature>
<feature type="compositionally biased region" description="Polar residues" evidence="1">
    <location>
        <begin position="1"/>
        <end position="11"/>
    </location>
</feature>
<protein>
    <submittedName>
        <fullName evidence="2">Uncharacterized protein</fullName>
    </submittedName>
</protein>
<evidence type="ECO:0000313" key="2">
    <source>
        <dbReference type="EMBL" id="TGZ79777.1"/>
    </source>
</evidence>
<evidence type="ECO:0000256" key="1">
    <source>
        <dbReference type="SAM" id="MobiDB-lite"/>
    </source>
</evidence>